<comment type="similarity">
    <text evidence="1 3">Belongs to the short-chain dehydrogenases/reductases (SDR) family.</text>
</comment>
<feature type="domain" description="Ketoreductase" evidence="4">
    <location>
        <begin position="10"/>
        <end position="193"/>
    </location>
</feature>
<accession>A0A2S6AJJ6</accession>
<dbReference type="PANTHER" id="PTHR43391:SF86">
    <property type="entry name" value="SHORT-CHAIN DEHYDROGENASE_REDUCTASE FAMILY PROTEIN"/>
    <property type="match status" value="1"/>
</dbReference>
<dbReference type="InterPro" id="IPR036291">
    <property type="entry name" value="NAD(P)-bd_dom_sf"/>
</dbReference>
<dbReference type="PANTHER" id="PTHR43391">
    <property type="entry name" value="RETINOL DEHYDROGENASE-RELATED"/>
    <property type="match status" value="1"/>
</dbReference>
<name>A0A2S6AJJ6_9NOCA</name>
<evidence type="ECO:0000256" key="2">
    <source>
        <dbReference type="ARBA" id="ARBA00023002"/>
    </source>
</evidence>
<dbReference type="PROSITE" id="PS00061">
    <property type="entry name" value="ADH_SHORT"/>
    <property type="match status" value="1"/>
</dbReference>
<evidence type="ECO:0000256" key="3">
    <source>
        <dbReference type="RuleBase" id="RU000363"/>
    </source>
</evidence>
<dbReference type="AlphaFoldDB" id="A0A2S6AJJ6"/>
<dbReference type="Pfam" id="PF00106">
    <property type="entry name" value="adh_short"/>
    <property type="match status" value="1"/>
</dbReference>
<keyword evidence="2" id="KW-0560">Oxidoreductase</keyword>
<dbReference type="Proteomes" id="UP000239874">
    <property type="component" value="Unassembled WGS sequence"/>
</dbReference>
<evidence type="ECO:0000256" key="1">
    <source>
        <dbReference type="ARBA" id="ARBA00006484"/>
    </source>
</evidence>
<dbReference type="InterPro" id="IPR057326">
    <property type="entry name" value="KR_dom"/>
</dbReference>
<dbReference type="PRINTS" id="PR00080">
    <property type="entry name" value="SDRFAMILY"/>
</dbReference>
<dbReference type="OrthoDB" id="5242868at2"/>
<dbReference type="SUPFAM" id="SSF51735">
    <property type="entry name" value="NAD(P)-binding Rossmann-fold domains"/>
    <property type="match status" value="1"/>
</dbReference>
<dbReference type="RefSeq" id="WP_104377221.1">
    <property type="nucleotide sequence ID" value="NZ_PSZC01000021.1"/>
</dbReference>
<evidence type="ECO:0000313" key="5">
    <source>
        <dbReference type="EMBL" id="PPJ35404.1"/>
    </source>
</evidence>
<sequence>MSENPTPAAKTVVITGTSSGVGLAAAVAAAQAGFTVVATARDLDRTDALREAAAAAGVELDIRRLDVTEPDSIEETISGVLDTYGRLDAVVNNAGVGSIGTLELLSLEQIRAGMEVNFFGVLAVSRAALPHLRAAGGRLVTVGSAYGAVGQPFNEAYCAGKAATETYLEALAAVAAEVGVTVSVVQPGPIASSFGDNMPIDRVALRAAADAGPYKVAYANYLAYLPGMIADAVQTSAEVAEYVLYALTDPAPPFRIQTSEFSRNFVADKLADIDGSAVQAITRQWLGSANTGVNP</sequence>
<dbReference type="GO" id="GO:0016491">
    <property type="term" value="F:oxidoreductase activity"/>
    <property type="evidence" value="ECO:0007669"/>
    <property type="project" value="UniProtKB-KW"/>
</dbReference>
<dbReference type="GO" id="GO:0005829">
    <property type="term" value="C:cytosol"/>
    <property type="evidence" value="ECO:0007669"/>
    <property type="project" value="TreeGrafter"/>
</dbReference>
<dbReference type="InterPro" id="IPR020904">
    <property type="entry name" value="Sc_DH/Rdtase_CS"/>
</dbReference>
<gene>
    <name evidence="5" type="ORF">C5E45_25290</name>
</gene>
<proteinExistence type="inferred from homology"/>
<evidence type="ECO:0000259" key="4">
    <source>
        <dbReference type="SMART" id="SM00822"/>
    </source>
</evidence>
<evidence type="ECO:0000313" key="6">
    <source>
        <dbReference type="Proteomes" id="UP000239874"/>
    </source>
</evidence>
<dbReference type="InterPro" id="IPR002347">
    <property type="entry name" value="SDR_fam"/>
</dbReference>
<organism evidence="5 6">
    <name type="scientific">Nocardia nova</name>
    <dbReference type="NCBI Taxonomy" id="37330"/>
    <lineage>
        <taxon>Bacteria</taxon>
        <taxon>Bacillati</taxon>
        <taxon>Actinomycetota</taxon>
        <taxon>Actinomycetes</taxon>
        <taxon>Mycobacteriales</taxon>
        <taxon>Nocardiaceae</taxon>
        <taxon>Nocardia</taxon>
    </lineage>
</organism>
<dbReference type="Gene3D" id="3.40.50.720">
    <property type="entry name" value="NAD(P)-binding Rossmann-like Domain"/>
    <property type="match status" value="1"/>
</dbReference>
<comment type="caution">
    <text evidence="5">The sequence shown here is derived from an EMBL/GenBank/DDBJ whole genome shotgun (WGS) entry which is preliminary data.</text>
</comment>
<reference evidence="5 6" key="1">
    <citation type="submission" date="2018-02" db="EMBL/GenBank/DDBJ databases">
        <title>8 Nocardia nova and 1 Nocardia cyriacigeorgica strain used for evolution to TMP-SMX.</title>
        <authorList>
            <person name="Mehta H."/>
            <person name="Weng J."/>
            <person name="Shamoo Y."/>
        </authorList>
    </citation>
    <scope>NUCLEOTIDE SEQUENCE [LARGE SCALE GENOMIC DNA]</scope>
    <source>
        <strain evidence="5 6">MDA3139</strain>
    </source>
</reference>
<dbReference type="PRINTS" id="PR00081">
    <property type="entry name" value="GDHRDH"/>
</dbReference>
<dbReference type="SMART" id="SM00822">
    <property type="entry name" value="PKS_KR"/>
    <property type="match status" value="1"/>
</dbReference>
<protein>
    <submittedName>
        <fullName evidence="5">Short-chain dehydrogenase</fullName>
    </submittedName>
</protein>
<dbReference type="EMBL" id="PSZC01000021">
    <property type="protein sequence ID" value="PPJ35404.1"/>
    <property type="molecule type" value="Genomic_DNA"/>
</dbReference>